<feature type="signal peptide" evidence="1">
    <location>
        <begin position="1"/>
        <end position="22"/>
    </location>
</feature>
<dbReference type="Proteomes" id="UP001234989">
    <property type="component" value="Chromosome 11"/>
</dbReference>
<name>A0AAF0V129_SOLVR</name>
<proteinExistence type="predicted"/>
<evidence type="ECO:0000313" key="2">
    <source>
        <dbReference type="EMBL" id="WMV54761.1"/>
    </source>
</evidence>
<dbReference type="PROSITE" id="PS51257">
    <property type="entry name" value="PROKAR_LIPOPROTEIN"/>
    <property type="match status" value="1"/>
</dbReference>
<accession>A0AAF0V129</accession>
<evidence type="ECO:0008006" key="4">
    <source>
        <dbReference type="Google" id="ProtNLM"/>
    </source>
</evidence>
<keyword evidence="3" id="KW-1185">Reference proteome</keyword>
<gene>
    <name evidence="2" type="ORF">MTR67_048146</name>
</gene>
<dbReference type="AlphaFoldDB" id="A0AAF0V129"/>
<reference evidence="2" key="1">
    <citation type="submission" date="2023-08" db="EMBL/GenBank/DDBJ databases">
        <title>A de novo genome assembly of Solanum verrucosum Schlechtendal, a Mexican diploid species geographically isolated from the other diploid A-genome species in potato relatives.</title>
        <authorList>
            <person name="Hosaka K."/>
        </authorList>
    </citation>
    <scope>NUCLEOTIDE SEQUENCE</scope>
    <source>
        <tissue evidence="2">Young leaves</tissue>
    </source>
</reference>
<feature type="chain" id="PRO_5042206020" description="Secreted protein" evidence="1">
    <location>
        <begin position="23"/>
        <end position="64"/>
    </location>
</feature>
<organism evidence="2 3">
    <name type="scientific">Solanum verrucosum</name>
    <dbReference type="NCBI Taxonomy" id="315347"/>
    <lineage>
        <taxon>Eukaryota</taxon>
        <taxon>Viridiplantae</taxon>
        <taxon>Streptophyta</taxon>
        <taxon>Embryophyta</taxon>
        <taxon>Tracheophyta</taxon>
        <taxon>Spermatophyta</taxon>
        <taxon>Magnoliopsida</taxon>
        <taxon>eudicotyledons</taxon>
        <taxon>Gunneridae</taxon>
        <taxon>Pentapetalae</taxon>
        <taxon>asterids</taxon>
        <taxon>lamiids</taxon>
        <taxon>Solanales</taxon>
        <taxon>Solanaceae</taxon>
        <taxon>Solanoideae</taxon>
        <taxon>Solaneae</taxon>
        <taxon>Solanum</taxon>
    </lineage>
</organism>
<sequence length="64" mass="7271">MHSTIRRLFCFIAYQLFPSASSCSGSLGDIVLFRETVRLRADCSFSLRPDLFLQGSVHWNFGRG</sequence>
<dbReference type="EMBL" id="CP133622">
    <property type="protein sequence ID" value="WMV54761.1"/>
    <property type="molecule type" value="Genomic_DNA"/>
</dbReference>
<protein>
    <recommendedName>
        <fullName evidence="4">Secreted protein</fullName>
    </recommendedName>
</protein>
<evidence type="ECO:0000313" key="3">
    <source>
        <dbReference type="Proteomes" id="UP001234989"/>
    </source>
</evidence>
<evidence type="ECO:0000256" key="1">
    <source>
        <dbReference type="SAM" id="SignalP"/>
    </source>
</evidence>
<keyword evidence="1" id="KW-0732">Signal</keyword>